<dbReference type="Proteomes" id="UP000694700">
    <property type="component" value="Unplaced"/>
</dbReference>
<reference evidence="2" key="1">
    <citation type="submission" date="2025-05" db="UniProtKB">
        <authorList>
            <consortium name="Ensembl"/>
        </authorList>
    </citation>
    <scope>IDENTIFICATION</scope>
</reference>
<feature type="compositionally biased region" description="Basic residues" evidence="1">
    <location>
        <begin position="71"/>
        <end position="80"/>
    </location>
</feature>
<organism evidence="2 3">
    <name type="scientific">Cyprinus carpio</name>
    <name type="common">Common carp</name>
    <dbReference type="NCBI Taxonomy" id="7962"/>
    <lineage>
        <taxon>Eukaryota</taxon>
        <taxon>Metazoa</taxon>
        <taxon>Chordata</taxon>
        <taxon>Craniata</taxon>
        <taxon>Vertebrata</taxon>
        <taxon>Euteleostomi</taxon>
        <taxon>Actinopterygii</taxon>
        <taxon>Neopterygii</taxon>
        <taxon>Teleostei</taxon>
        <taxon>Ostariophysi</taxon>
        <taxon>Cypriniformes</taxon>
        <taxon>Cyprinidae</taxon>
        <taxon>Cyprininae</taxon>
        <taxon>Cyprinus</taxon>
    </lineage>
</organism>
<evidence type="ECO:0000313" key="2">
    <source>
        <dbReference type="Ensembl" id="ENSCCRP00015106828.1"/>
    </source>
</evidence>
<evidence type="ECO:0000313" key="3">
    <source>
        <dbReference type="Proteomes" id="UP000694700"/>
    </source>
</evidence>
<feature type="region of interest" description="Disordered" evidence="1">
    <location>
        <begin position="58"/>
        <end position="84"/>
    </location>
</feature>
<proteinExistence type="predicted"/>
<dbReference type="Proteomes" id="UP000694701">
    <property type="component" value="Unplaced"/>
</dbReference>
<protein>
    <submittedName>
        <fullName evidence="2">Uncharacterized protein</fullName>
    </submittedName>
</protein>
<accession>A0A8C2ANL4</accession>
<name>A0A8C2ANL4_CYPCA</name>
<dbReference type="AlphaFoldDB" id="A0A8C2ANL4"/>
<evidence type="ECO:0000256" key="1">
    <source>
        <dbReference type="SAM" id="MobiDB-lite"/>
    </source>
</evidence>
<dbReference type="Ensembl" id="ENSCCRT00015110229.1">
    <property type="protein sequence ID" value="ENSCCRP00015106828.1"/>
    <property type="gene ID" value="ENSCCRG00015042548.1"/>
</dbReference>
<dbReference type="Ensembl" id="ENSCCRT00020103342.1">
    <property type="protein sequence ID" value="ENSCCRP00020094576.1"/>
    <property type="gene ID" value="ENSCCRG00020043292.1"/>
</dbReference>
<sequence>IYLYLFECIFNPVVKVFVLLFLVSRFHCESESFKMDLILDVCGFDMFDGSTLFEDGTMGNTPLRTTDRPKHTQPKTHQKSSFRWTDETSTEAATLYSNTFYTDLCVCVSAQICICVSRVYHLLKKLAF</sequence>